<dbReference type="InterPro" id="IPR033872">
    <property type="entry name" value="nsLTP2"/>
</dbReference>
<evidence type="ECO:0000256" key="1">
    <source>
        <dbReference type="ARBA" id="ARBA00022448"/>
    </source>
</evidence>
<dbReference type="SUPFAM" id="SSF47699">
    <property type="entry name" value="Bifunctional inhibitor/lipid-transfer protein/seed storage 2S albumin"/>
    <property type="match status" value="1"/>
</dbReference>
<feature type="signal peptide" evidence="3">
    <location>
        <begin position="1"/>
        <end position="35"/>
    </location>
</feature>
<feature type="chain" id="PRO_5045549890" evidence="3">
    <location>
        <begin position="36"/>
        <end position="103"/>
    </location>
</feature>
<dbReference type="Proteomes" id="UP000827889">
    <property type="component" value="Chromosome 2"/>
</dbReference>
<dbReference type="CDD" id="cd01959">
    <property type="entry name" value="nsLTP2"/>
    <property type="match status" value="1"/>
</dbReference>
<dbReference type="PANTHER" id="PTHR33214:SF44">
    <property type="entry name" value="NON-SPECIFIC LIPID TRANSFER PROTEIN GPI-ANCHORED 33"/>
    <property type="match status" value="1"/>
</dbReference>
<keyword evidence="3" id="KW-0732">Signal</keyword>
<dbReference type="InterPro" id="IPR036312">
    <property type="entry name" value="Bifun_inhib/LTP/seed_sf"/>
</dbReference>
<organism evidence="5 6">
    <name type="scientific">Rhodamnia argentea</name>
    <dbReference type="NCBI Taxonomy" id="178133"/>
    <lineage>
        <taxon>Eukaryota</taxon>
        <taxon>Viridiplantae</taxon>
        <taxon>Streptophyta</taxon>
        <taxon>Embryophyta</taxon>
        <taxon>Tracheophyta</taxon>
        <taxon>Spermatophyta</taxon>
        <taxon>Magnoliopsida</taxon>
        <taxon>eudicotyledons</taxon>
        <taxon>Gunneridae</taxon>
        <taxon>Pentapetalae</taxon>
        <taxon>rosids</taxon>
        <taxon>malvids</taxon>
        <taxon>Myrtales</taxon>
        <taxon>Myrtaceae</taxon>
        <taxon>Myrtoideae</taxon>
        <taxon>Myrteae</taxon>
        <taxon>Australasian group</taxon>
        <taxon>Rhodamnia</taxon>
    </lineage>
</organism>
<proteinExistence type="predicted"/>
<dbReference type="Gene3D" id="1.10.110.10">
    <property type="entry name" value="Plant lipid-transfer and hydrophobic proteins"/>
    <property type="match status" value="1"/>
</dbReference>
<sequence length="103" mass="10804">MARPSNRSPSPRLLVAALMAALALLSPDRAPAAEAVTCSINELSPCLSAITSSAPPSALCCSKLREQRPCLCGYIRDPNLRPYATSPNVKRVASTCGVAYPTC</sequence>
<evidence type="ECO:0000313" key="6">
    <source>
        <dbReference type="RefSeq" id="XP_048129387.1"/>
    </source>
</evidence>
<dbReference type="Pfam" id="PF00234">
    <property type="entry name" value="Tryp_alpha_amyl"/>
    <property type="match status" value="1"/>
</dbReference>
<evidence type="ECO:0000259" key="4">
    <source>
        <dbReference type="SMART" id="SM00499"/>
    </source>
</evidence>
<dbReference type="RefSeq" id="XP_048129387.1">
    <property type="nucleotide sequence ID" value="XM_048273430.1"/>
</dbReference>
<name>A0ABM3GYF6_9MYRT</name>
<reference evidence="6" key="2">
    <citation type="submission" date="2025-08" db="UniProtKB">
        <authorList>
            <consortium name="RefSeq"/>
        </authorList>
    </citation>
    <scope>IDENTIFICATION</scope>
    <source>
        <tissue evidence="6">Leaf</tissue>
    </source>
</reference>
<feature type="domain" description="Bifunctional inhibitor/plant lipid transfer protein/seed storage helical" evidence="4">
    <location>
        <begin position="38"/>
        <end position="103"/>
    </location>
</feature>
<evidence type="ECO:0000256" key="3">
    <source>
        <dbReference type="SAM" id="SignalP"/>
    </source>
</evidence>
<gene>
    <name evidence="6" type="primary">LOC125313635</name>
</gene>
<dbReference type="GeneID" id="125313635"/>
<keyword evidence="5" id="KW-1185">Reference proteome</keyword>
<protein>
    <submittedName>
        <fullName evidence="6">Non-specific lipid-transfer protein 2-like</fullName>
    </submittedName>
</protein>
<reference evidence="5" key="1">
    <citation type="submission" date="2025-05" db="UniProtKB">
        <authorList>
            <consortium name="RefSeq"/>
        </authorList>
    </citation>
    <scope>NUCLEOTIDE SEQUENCE [LARGE SCALE GENOMIC DNA]</scope>
</reference>
<evidence type="ECO:0000313" key="5">
    <source>
        <dbReference type="Proteomes" id="UP000827889"/>
    </source>
</evidence>
<accession>A0ABM3GYF6</accession>
<dbReference type="SMART" id="SM00499">
    <property type="entry name" value="AAI"/>
    <property type="match status" value="1"/>
</dbReference>
<evidence type="ECO:0000256" key="2">
    <source>
        <dbReference type="ARBA" id="ARBA00023121"/>
    </source>
</evidence>
<dbReference type="PANTHER" id="PTHR33214">
    <property type="entry name" value="BIFUNCTIONAL INHIBITOR/LIPID-TRANSFER PROTEIN/SEED STORAGE 2S ALBUMIN SUPERFAMILY PROTEIN"/>
    <property type="match status" value="1"/>
</dbReference>
<keyword evidence="2" id="KW-0446">Lipid-binding</keyword>
<keyword evidence="1" id="KW-0813">Transport</keyword>
<dbReference type="InterPro" id="IPR016140">
    <property type="entry name" value="Bifunc_inhib/LTP/seed_store"/>
</dbReference>